<dbReference type="SUPFAM" id="SSF51316">
    <property type="entry name" value="Mss4-like"/>
    <property type="match status" value="1"/>
</dbReference>
<dbReference type="EMBL" id="CP073078">
    <property type="protein sequence ID" value="QUD88864.1"/>
    <property type="molecule type" value="Genomic_DNA"/>
</dbReference>
<dbReference type="GO" id="GO:0046872">
    <property type="term" value="F:metal ion binding"/>
    <property type="evidence" value="ECO:0007669"/>
    <property type="project" value="UniProtKB-KW"/>
</dbReference>
<dbReference type="Pfam" id="PF04828">
    <property type="entry name" value="GFA"/>
    <property type="match status" value="1"/>
</dbReference>
<evidence type="ECO:0000313" key="5">
    <source>
        <dbReference type="EMBL" id="QUD88864.1"/>
    </source>
</evidence>
<reference evidence="5" key="1">
    <citation type="submission" date="2021-04" db="EMBL/GenBank/DDBJ databases">
        <title>The complete genome sequence of Caulobacter sp. S6.</title>
        <authorList>
            <person name="Tang Y."/>
            <person name="Ouyang W."/>
            <person name="Liu Q."/>
            <person name="Huang B."/>
            <person name="Guo Z."/>
            <person name="Lei P."/>
        </authorList>
    </citation>
    <scope>NUCLEOTIDE SEQUENCE</scope>
    <source>
        <strain evidence="5">S6</strain>
    </source>
</reference>
<dbReference type="AlphaFoldDB" id="A0A975G146"/>
<feature type="domain" description="CENP-V/GFA" evidence="4">
    <location>
        <begin position="4"/>
        <end position="116"/>
    </location>
</feature>
<keyword evidence="2" id="KW-0479">Metal-binding</keyword>
<keyword evidence="3" id="KW-0862">Zinc</keyword>
<dbReference type="InterPro" id="IPR011057">
    <property type="entry name" value="Mss4-like_sf"/>
</dbReference>
<sequence>MARFDGACHCGRLKVAFETPSPAALSLRACQCSFCRRHGARNVSDPAGSLAISAEAASLHRYRFGRKGIDMLICGECGTYVAALCEIDGALYATLNITGADIQGLTLGAAEPVDYEEETDAARLARRRAKWTPASLTLAA</sequence>
<dbReference type="InterPro" id="IPR052355">
    <property type="entry name" value="CENP-V-like"/>
</dbReference>
<keyword evidence="6" id="KW-1185">Reference proteome</keyword>
<proteinExistence type="inferred from homology"/>
<dbReference type="Gene3D" id="2.170.150.70">
    <property type="match status" value="1"/>
</dbReference>
<evidence type="ECO:0000313" key="6">
    <source>
        <dbReference type="Proteomes" id="UP000676409"/>
    </source>
</evidence>
<evidence type="ECO:0000256" key="2">
    <source>
        <dbReference type="ARBA" id="ARBA00022723"/>
    </source>
</evidence>
<comment type="similarity">
    <text evidence="1">Belongs to the Gfa family.</text>
</comment>
<dbReference type="InterPro" id="IPR006913">
    <property type="entry name" value="CENP-V/GFA"/>
</dbReference>
<dbReference type="PANTHER" id="PTHR28620">
    <property type="entry name" value="CENTROMERE PROTEIN V"/>
    <property type="match status" value="1"/>
</dbReference>
<accession>A0A975G146</accession>
<dbReference type="PROSITE" id="PS51891">
    <property type="entry name" value="CENP_V_GFA"/>
    <property type="match status" value="1"/>
</dbReference>
<evidence type="ECO:0000259" key="4">
    <source>
        <dbReference type="PROSITE" id="PS51891"/>
    </source>
</evidence>
<dbReference type="GO" id="GO:0016846">
    <property type="term" value="F:carbon-sulfur lyase activity"/>
    <property type="evidence" value="ECO:0007669"/>
    <property type="project" value="InterPro"/>
</dbReference>
<organism evidence="5 6">
    <name type="scientific">Phenylobacterium montanum</name>
    <dbReference type="NCBI Taxonomy" id="2823693"/>
    <lineage>
        <taxon>Bacteria</taxon>
        <taxon>Pseudomonadati</taxon>
        <taxon>Pseudomonadota</taxon>
        <taxon>Alphaproteobacteria</taxon>
        <taxon>Caulobacterales</taxon>
        <taxon>Caulobacteraceae</taxon>
        <taxon>Phenylobacterium</taxon>
    </lineage>
</organism>
<dbReference type="KEGG" id="caul:KCG34_02960"/>
<dbReference type="PANTHER" id="PTHR28620:SF1">
    <property type="entry name" value="CENP-V_GFA DOMAIN-CONTAINING PROTEIN"/>
    <property type="match status" value="1"/>
</dbReference>
<protein>
    <submittedName>
        <fullName evidence="5">Aldehyde-activating protein</fullName>
    </submittedName>
</protein>
<gene>
    <name evidence="5" type="ORF">KCG34_02960</name>
</gene>
<dbReference type="Proteomes" id="UP000676409">
    <property type="component" value="Chromosome"/>
</dbReference>
<evidence type="ECO:0000256" key="1">
    <source>
        <dbReference type="ARBA" id="ARBA00005495"/>
    </source>
</evidence>
<name>A0A975G146_9CAUL</name>
<dbReference type="RefSeq" id="WP_211938914.1">
    <property type="nucleotide sequence ID" value="NZ_CP073078.1"/>
</dbReference>
<evidence type="ECO:0000256" key="3">
    <source>
        <dbReference type="ARBA" id="ARBA00022833"/>
    </source>
</evidence>